<protein>
    <submittedName>
        <fullName evidence="1">Uncharacterized protein</fullName>
    </submittedName>
</protein>
<sequence length="49" mass="5437">MSVTSRIIRMIECCAERRHGGVFFVTDGSLDAFCSEVHVYSSLSLTVEP</sequence>
<gene>
    <name evidence="1" type="ORF">ALP29_201257</name>
</gene>
<proteinExistence type="predicted"/>
<evidence type="ECO:0000313" key="1">
    <source>
        <dbReference type="EMBL" id="RMU44779.1"/>
    </source>
</evidence>
<dbReference type="AlphaFoldDB" id="A0A3M5UG79"/>
<evidence type="ECO:0000313" key="2">
    <source>
        <dbReference type="Proteomes" id="UP000280395"/>
    </source>
</evidence>
<comment type="caution">
    <text evidence="1">The sequence shown here is derived from an EMBL/GenBank/DDBJ whole genome shotgun (WGS) entry which is preliminary data.</text>
</comment>
<accession>A0A3M5UG79</accession>
<dbReference type="EMBL" id="RBUA01001347">
    <property type="protein sequence ID" value="RMU44779.1"/>
    <property type="molecule type" value="Genomic_DNA"/>
</dbReference>
<reference evidence="1 2" key="1">
    <citation type="submission" date="2018-08" db="EMBL/GenBank/DDBJ databases">
        <title>Recombination of ecologically and evolutionarily significant loci maintains genetic cohesion in the Pseudomonas syringae species complex.</title>
        <authorList>
            <person name="Dillon M."/>
            <person name="Thakur S."/>
            <person name="Almeida R.N.D."/>
            <person name="Weir B.S."/>
            <person name="Guttman D.S."/>
        </authorList>
    </citation>
    <scope>NUCLEOTIDE SEQUENCE [LARGE SCALE GENOMIC DNA]</scope>
    <source>
        <strain evidence="1 2">ICMP 14479</strain>
    </source>
</reference>
<dbReference type="Proteomes" id="UP000280395">
    <property type="component" value="Unassembled WGS sequence"/>
</dbReference>
<name>A0A3M5UG79_PSESX</name>
<organism evidence="1 2">
    <name type="scientific">Pseudomonas syringae pv. avii</name>
    <dbReference type="NCBI Taxonomy" id="663959"/>
    <lineage>
        <taxon>Bacteria</taxon>
        <taxon>Pseudomonadati</taxon>
        <taxon>Pseudomonadota</taxon>
        <taxon>Gammaproteobacteria</taxon>
        <taxon>Pseudomonadales</taxon>
        <taxon>Pseudomonadaceae</taxon>
        <taxon>Pseudomonas</taxon>
        <taxon>Pseudomonas syringae</taxon>
    </lineage>
</organism>